<dbReference type="Pfam" id="PF06314">
    <property type="entry name" value="ADC"/>
    <property type="match status" value="1"/>
</dbReference>
<accession>X0RTR6</accession>
<evidence type="ECO:0008006" key="2">
    <source>
        <dbReference type="Google" id="ProtNLM"/>
    </source>
</evidence>
<dbReference type="SUPFAM" id="SSF160104">
    <property type="entry name" value="Acetoacetate decarboxylase-like"/>
    <property type="match status" value="1"/>
</dbReference>
<dbReference type="GO" id="GO:0016829">
    <property type="term" value="F:lyase activity"/>
    <property type="evidence" value="ECO:0007669"/>
    <property type="project" value="InterPro"/>
</dbReference>
<dbReference type="EMBL" id="BARS01004048">
    <property type="protein sequence ID" value="GAF72234.1"/>
    <property type="molecule type" value="Genomic_DNA"/>
</dbReference>
<dbReference type="Gene3D" id="2.40.400.10">
    <property type="entry name" value="Acetoacetate decarboxylase-like"/>
    <property type="match status" value="1"/>
</dbReference>
<name>X0RTR6_9ZZZZ</name>
<dbReference type="InterPro" id="IPR010451">
    <property type="entry name" value="Acetoacetate_decarboxylase"/>
</dbReference>
<proteinExistence type="predicted"/>
<gene>
    <name evidence="1" type="ORF">S01H1_07892</name>
</gene>
<dbReference type="AlphaFoldDB" id="X0RTR6"/>
<dbReference type="InterPro" id="IPR023375">
    <property type="entry name" value="ADC_dom_sf"/>
</dbReference>
<comment type="caution">
    <text evidence="1">The sequence shown here is derived from an EMBL/GenBank/DDBJ whole genome shotgun (WGS) entry which is preliminary data.</text>
</comment>
<reference evidence="1" key="1">
    <citation type="journal article" date="2014" name="Front. Microbiol.">
        <title>High frequency of phylogenetically diverse reductive dehalogenase-homologous genes in deep subseafloor sedimentary metagenomes.</title>
        <authorList>
            <person name="Kawai M."/>
            <person name="Futagami T."/>
            <person name="Toyoda A."/>
            <person name="Takaki Y."/>
            <person name="Nishi S."/>
            <person name="Hori S."/>
            <person name="Arai W."/>
            <person name="Tsubouchi T."/>
            <person name="Morono Y."/>
            <person name="Uchiyama I."/>
            <person name="Ito T."/>
            <person name="Fujiyama A."/>
            <person name="Inagaki F."/>
            <person name="Takami H."/>
        </authorList>
    </citation>
    <scope>NUCLEOTIDE SEQUENCE</scope>
    <source>
        <strain evidence="1">Expedition CK06-06</strain>
    </source>
</reference>
<sequence length="138" mass="15036">MGYILQPNTGYLMPASFGPVRRQDTLHYQEVTRLSISYVTEKDTLAALLPEPFEPADESAVTVYCQVGRGVDLMAGGGYNNIGINLAAVFNGKKDLVAGLYAAVLWENDTFPILIGRKLLGAPTLYAEILDPWLDGNN</sequence>
<protein>
    <recommendedName>
        <fullName evidence="2">Acetoacetate decarboxylase</fullName>
    </recommendedName>
</protein>
<organism evidence="1">
    <name type="scientific">marine sediment metagenome</name>
    <dbReference type="NCBI Taxonomy" id="412755"/>
    <lineage>
        <taxon>unclassified sequences</taxon>
        <taxon>metagenomes</taxon>
        <taxon>ecological metagenomes</taxon>
    </lineage>
</organism>
<evidence type="ECO:0000313" key="1">
    <source>
        <dbReference type="EMBL" id="GAF72234.1"/>
    </source>
</evidence>